<evidence type="ECO:0000313" key="3">
    <source>
        <dbReference type="Proteomes" id="UP001165082"/>
    </source>
</evidence>
<evidence type="ECO:0000313" key="2">
    <source>
        <dbReference type="EMBL" id="GMH59761.1"/>
    </source>
</evidence>
<dbReference type="EMBL" id="BRXZ01003677">
    <property type="protein sequence ID" value="GMH59761.1"/>
    <property type="molecule type" value="Genomic_DNA"/>
</dbReference>
<organism evidence="2 3">
    <name type="scientific">Triparma retinervis</name>
    <dbReference type="NCBI Taxonomy" id="2557542"/>
    <lineage>
        <taxon>Eukaryota</taxon>
        <taxon>Sar</taxon>
        <taxon>Stramenopiles</taxon>
        <taxon>Ochrophyta</taxon>
        <taxon>Bolidophyceae</taxon>
        <taxon>Parmales</taxon>
        <taxon>Triparmaceae</taxon>
        <taxon>Triparma</taxon>
    </lineage>
</organism>
<keyword evidence="3" id="KW-1185">Reference proteome</keyword>
<feature type="region of interest" description="Disordered" evidence="1">
    <location>
        <begin position="129"/>
        <end position="155"/>
    </location>
</feature>
<protein>
    <submittedName>
        <fullName evidence="2">Uncharacterized protein</fullName>
    </submittedName>
</protein>
<reference evidence="2" key="1">
    <citation type="submission" date="2022-07" db="EMBL/GenBank/DDBJ databases">
        <title>Genome analysis of Parmales, a sister group of diatoms, reveals the evolutionary specialization of diatoms from phago-mixotrophs to photoautotrophs.</title>
        <authorList>
            <person name="Ban H."/>
            <person name="Sato S."/>
            <person name="Yoshikawa S."/>
            <person name="Kazumasa Y."/>
            <person name="Nakamura Y."/>
            <person name="Ichinomiya M."/>
            <person name="Saitoh K."/>
            <person name="Sato N."/>
            <person name="Blanc-Mathieu R."/>
            <person name="Endo H."/>
            <person name="Kuwata A."/>
            <person name="Ogata H."/>
        </authorList>
    </citation>
    <scope>NUCLEOTIDE SEQUENCE</scope>
</reference>
<comment type="caution">
    <text evidence="2">The sequence shown here is derived from an EMBL/GenBank/DDBJ whole genome shotgun (WGS) entry which is preliminary data.</text>
</comment>
<dbReference type="AlphaFoldDB" id="A0A9W6ZWM8"/>
<dbReference type="OrthoDB" id="197164at2759"/>
<feature type="compositionally biased region" description="Low complexity" evidence="1">
    <location>
        <begin position="133"/>
        <end position="147"/>
    </location>
</feature>
<accession>A0A9W6ZWM8</accession>
<proteinExistence type="predicted"/>
<sequence>MGVKGKGQSTNRQRKLAQRRQMKEVKSPRSKPLPHPASRSGKGQGDHLVGPSSLLSKKFLQMNRFLDKVALKNGWTKRLAVEVNHVTSVVKFSINRSTLSRKRVDWFHLERIFTSPTLDTFCGRPVANCTSADPSHLPPTTSSLYSSDSEEDSDVDGTVEDMENMMSTSFSLRPTVSEIGDLAESWTLNQNRRKQMPPLHSLLLILILPSTHSALTADDVSAYRSWSSYSVPDKLRFLLYDEDWDNLRAEFQKLDRDSANDATLEVSGRQPS</sequence>
<evidence type="ECO:0000256" key="1">
    <source>
        <dbReference type="SAM" id="MobiDB-lite"/>
    </source>
</evidence>
<feature type="region of interest" description="Disordered" evidence="1">
    <location>
        <begin position="1"/>
        <end position="48"/>
    </location>
</feature>
<gene>
    <name evidence="2" type="ORF">TrRE_jg4553</name>
</gene>
<name>A0A9W6ZWM8_9STRA</name>
<dbReference type="Proteomes" id="UP001165082">
    <property type="component" value="Unassembled WGS sequence"/>
</dbReference>